<proteinExistence type="predicted"/>
<organism evidence="1 2">
    <name type="scientific">Citricoccus muralis</name>
    <dbReference type="NCBI Taxonomy" id="169134"/>
    <lineage>
        <taxon>Bacteria</taxon>
        <taxon>Bacillati</taxon>
        <taxon>Actinomycetota</taxon>
        <taxon>Actinomycetes</taxon>
        <taxon>Micrococcales</taxon>
        <taxon>Micrococcaceae</taxon>
        <taxon>Citricoccus</taxon>
    </lineage>
</organism>
<sequence>MEIRIGVQNVAREVVIESDATNEDVARLVSDALSDGGTLRLKDTKGRLVLVPSAIIGYVEIGTETPRPVGFVPTPGS</sequence>
<dbReference type="InterPro" id="IPR021456">
    <property type="entry name" value="DUF3107"/>
</dbReference>
<dbReference type="OrthoDB" id="3268468at2"/>
<evidence type="ECO:0000313" key="1">
    <source>
        <dbReference type="EMBL" id="REE03535.1"/>
    </source>
</evidence>
<name>A0A3D9LBA4_9MICC</name>
<evidence type="ECO:0000313" key="2">
    <source>
        <dbReference type="Proteomes" id="UP000256727"/>
    </source>
</evidence>
<dbReference type="RefSeq" id="WP_115931633.1">
    <property type="nucleotide sequence ID" value="NZ_QREH01000001.1"/>
</dbReference>
<dbReference type="EMBL" id="QREH01000001">
    <property type="protein sequence ID" value="REE03535.1"/>
    <property type="molecule type" value="Genomic_DNA"/>
</dbReference>
<reference evidence="1 2" key="1">
    <citation type="submission" date="2018-07" db="EMBL/GenBank/DDBJ databases">
        <title>Sequencing the genomes of 1000 actinobacteria strains.</title>
        <authorList>
            <person name="Klenk H.-P."/>
        </authorList>
    </citation>
    <scope>NUCLEOTIDE SEQUENCE [LARGE SCALE GENOMIC DNA]</scope>
    <source>
        <strain evidence="1 2">DSM 14442</strain>
    </source>
</reference>
<dbReference type="AlphaFoldDB" id="A0A3D9LBA4"/>
<dbReference type="Pfam" id="PF11305">
    <property type="entry name" value="DUF3107"/>
    <property type="match status" value="1"/>
</dbReference>
<comment type="caution">
    <text evidence="1">The sequence shown here is derived from an EMBL/GenBank/DDBJ whole genome shotgun (WGS) entry which is preliminary data.</text>
</comment>
<keyword evidence="2" id="KW-1185">Reference proteome</keyword>
<accession>A0A3D9LBA4</accession>
<protein>
    <submittedName>
        <fullName evidence="1">Uncharacterized protein DUF3107</fullName>
    </submittedName>
</protein>
<gene>
    <name evidence="1" type="ORF">C8E99_1348</name>
</gene>
<dbReference type="Proteomes" id="UP000256727">
    <property type="component" value="Unassembled WGS sequence"/>
</dbReference>